<dbReference type="AlphaFoldDB" id="A0A6G1JRS9"/>
<reference evidence="2" key="1">
    <citation type="journal article" date="2020" name="Stud. Mycol.">
        <title>101 Dothideomycetes genomes: a test case for predicting lifestyles and emergence of pathogens.</title>
        <authorList>
            <person name="Haridas S."/>
            <person name="Albert R."/>
            <person name="Binder M."/>
            <person name="Bloem J."/>
            <person name="Labutti K."/>
            <person name="Salamov A."/>
            <person name="Andreopoulos B."/>
            <person name="Baker S."/>
            <person name="Barry K."/>
            <person name="Bills G."/>
            <person name="Bluhm B."/>
            <person name="Cannon C."/>
            <person name="Castanera R."/>
            <person name="Culley D."/>
            <person name="Daum C."/>
            <person name="Ezra D."/>
            <person name="Gonzalez J."/>
            <person name="Henrissat B."/>
            <person name="Kuo A."/>
            <person name="Liang C."/>
            <person name="Lipzen A."/>
            <person name="Lutzoni F."/>
            <person name="Magnuson J."/>
            <person name="Mondo S."/>
            <person name="Nolan M."/>
            <person name="Ohm R."/>
            <person name="Pangilinan J."/>
            <person name="Park H.-J."/>
            <person name="Ramirez L."/>
            <person name="Alfaro M."/>
            <person name="Sun H."/>
            <person name="Tritt A."/>
            <person name="Yoshinaga Y."/>
            <person name="Zwiers L.-H."/>
            <person name="Turgeon B."/>
            <person name="Goodwin S."/>
            <person name="Spatafora J."/>
            <person name="Crous P."/>
            <person name="Grigoriev I."/>
        </authorList>
    </citation>
    <scope>NUCLEOTIDE SEQUENCE</scope>
    <source>
        <strain evidence="2">CBS 279.74</strain>
    </source>
</reference>
<evidence type="ECO:0000313" key="2">
    <source>
        <dbReference type="EMBL" id="KAF2703210.1"/>
    </source>
</evidence>
<gene>
    <name evidence="2" type="ORF">K504DRAFT_180499</name>
</gene>
<keyword evidence="1" id="KW-0732">Signal</keyword>
<dbReference type="EMBL" id="MU005788">
    <property type="protein sequence ID" value="KAF2703210.1"/>
    <property type="molecule type" value="Genomic_DNA"/>
</dbReference>
<evidence type="ECO:0000313" key="3">
    <source>
        <dbReference type="Proteomes" id="UP000799428"/>
    </source>
</evidence>
<evidence type="ECO:0000256" key="1">
    <source>
        <dbReference type="SAM" id="SignalP"/>
    </source>
</evidence>
<feature type="chain" id="PRO_5026122739" evidence="1">
    <location>
        <begin position="21"/>
        <end position="78"/>
    </location>
</feature>
<name>A0A6G1JRS9_9PLEO</name>
<protein>
    <submittedName>
        <fullName evidence="2">Uncharacterized protein</fullName>
    </submittedName>
</protein>
<keyword evidence="3" id="KW-1185">Reference proteome</keyword>
<sequence>MWSLCGIICVISVQLQGHGGFSVMKSKSMLIDKLWWGRSEAGRERIRDQRLPSINYWKIEVVGSVERASSSIGINNLF</sequence>
<accession>A0A6G1JRS9</accession>
<dbReference type="Proteomes" id="UP000799428">
    <property type="component" value="Unassembled WGS sequence"/>
</dbReference>
<feature type="signal peptide" evidence="1">
    <location>
        <begin position="1"/>
        <end position="20"/>
    </location>
</feature>
<organism evidence="2 3">
    <name type="scientific">Pleomassaria siparia CBS 279.74</name>
    <dbReference type="NCBI Taxonomy" id="1314801"/>
    <lineage>
        <taxon>Eukaryota</taxon>
        <taxon>Fungi</taxon>
        <taxon>Dikarya</taxon>
        <taxon>Ascomycota</taxon>
        <taxon>Pezizomycotina</taxon>
        <taxon>Dothideomycetes</taxon>
        <taxon>Pleosporomycetidae</taxon>
        <taxon>Pleosporales</taxon>
        <taxon>Pleomassariaceae</taxon>
        <taxon>Pleomassaria</taxon>
    </lineage>
</organism>
<proteinExistence type="predicted"/>